<organism evidence="1 2">
    <name type="scientific">Scutellospora calospora</name>
    <dbReference type="NCBI Taxonomy" id="85575"/>
    <lineage>
        <taxon>Eukaryota</taxon>
        <taxon>Fungi</taxon>
        <taxon>Fungi incertae sedis</taxon>
        <taxon>Mucoromycota</taxon>
        <taxon>Glomeromycotina</taxon>
        <taxon>Glomeromycetes</taxon>
        <taxon>Diversisporales</taxon>
        <taxon>Gigasporaceae</taxon>
        <taxon>Scutellospora</taxon>
    </lineage>
</organism>
<evidence type="ECO:0000313" key="1">
    <source>
        <dbReference type="EMBL" id="CAG8661672.1"/>
    </source>
</evidence>
<reference evidence="1" key="1">
    <citation type="submission" date="2021-06" db="EMBL/GenBank/DDBJ databases">
        <authorList>
            <person name="Kallberg Y."/>
            <person name="Tangrot J."/>
            <person name="Rosling A."/>
        </authorList>
    </citation>
    <scope>NUCLEOTIDE SEQUENCE</scope>
    <source>
        <strain evidence="1">AU212A</strain>
    </source>
</reference>
<keyword evidence="2" id="KW-1185">Reference proteome</keyword>
<protein>
    <submittedName>
        <fullName evidence="1">5364_t:CDS:1</fullName>
    </submittedName>
</protein>
<sequence length="259" mass="30194">FYRIINPEEIQHEKTLGGGLEKFAYHVEVVGGEIAKKRERHRSLKLEADLKQERNILQNDLTTLQNSTDIKILEGLNKEITDLKKQIQGLTLLASDPQEKADLEAQHQQELTQFTQNLNLSQQENQNLKKQLFSNQQKETELNKILSQKNQRINFLEAELNTLNQTLKETKEKAYQEQQSKQTHITQLQQDKTNLIRQVTSLTKTVREQLERLNQKEAELAKQKQELTENNQREGRSEIEKKLEELANFLDINEDKGGN</sequence>
<evidence type="ECO:0000313" key="2">
    <source>
        <dbReference type="Proteomes" id="UP000789860"/>
    </source>
</evidence>
<feature type="non-terminal residue" evidence="1">
    <location>
        <position position="259"/>
    </location>
</feature>
<feature type="non-terminal residue" evidence="1">
    <location>
        <position position="1"/>
    </location>
</feature>
<accession>A0ACA9NL37</accession>
<dbReference type="EMBL" id="CAJVPM010026366">
    <property type="protein sequence ID" value="CAG8661672.1"/>
    <property type="molecule type" value="Genomic_DNA"/>
</dbReference>
<comment type="caution">
    <text evidence="1">The sequence shown here is derived from an EMBL/GenBank/DDBJ whole genome shotgun (WGS) entry which is preliminary data.</text>
</comment>
<name>A0ACA9NL37_9GLOM</name>
<dbReference type="Proteomes" id="UP000789860">
    <property type="component" value="Unassembled WGS sequence"/>
</dbReference>
<gene>
    <name evidence="1" type="ORF">SCALOS_LOCUS9053</name>
</gene>
<proteinExistence type="predicted"/>